<dbReference type="Gene3D" id="3.30.70.360">
    <property type="match status" value="1"/>
</dbReference>
<dbReference type="InterPro" id="IPR011650">
    <property type="entry name" value="Peptidase_M20_dimer"/>
</dbReference>
<evidence type="ECO:0000256" key="2">
    <source>
        <dbReference type="PIRSR" id="PIRSR005962-1"/>
    </source>
</evidence>
<dbReference type="AlphaFoldDB" id="A0A412Z6G1"/>
<evidence type="ECO:0000259" key="3">
    <source>
        <dbReference type="Pfam" id="PF07687"/>
    </source>
</evidence>
<proteinExistence type="predicted"/>
<comment type="caution">
    <text evidence="4">The sequence shown here is derived from an EMBL/GenBank/DDBJ whole genome shotgun (WGS) entry which is preliminary data.</text>
</comment>
<comment type="cofactor">
    <cofactor evidence="2">
        <name>Mn(2+)</name>
        <dbReference type="ChEBI" id="CHEBI:29035"/>
    </cofactor>
    <text evidence="2">The Mn(2+) ion enhances activity.</text>
</comment>
<dbReference type="Gene3D" id="3.40.630.10">
    <property type="entry name" value="Zn peptidases"/>
    <property type="match status" value="1"/>
</dbReference>
<dbReference type="InterPro" id="IPR017439">
    <property type="entry name" value="Amidohydrolase"/>
</dbReference>
<dbReference type="GO" id="GO:0050118">
    <property type="term" value="F:N-acetyldiaminopimelate deacetylase activity"/>
    <property type="evidence" value="ECO:0007669"/>
    <property type="project" value="UniProtKB-ARBA"/>
</dbReference>
<dbReference type="EMBL" id="QRZM01000005">
    <property type="protein sequence ID" value="RGV75597.1"/>
    <property type="molecule type" value="Genomic_DNA"/>
</dbReference>
<organism evidence="4 5">
    <name type="scientific">Enterocloster bolteae</name>
    <dbReference type="NCBI Taxonomy" id="208479"/>
    <lineage>
        <taxon>Bacteria</taxon>
        <taxon>Bacillati</taxon>
        <taxon>Bacillota</taxon>
        <taxon>Clostridia</taxon>
        <taxon>Lachnospirales</taxon>
        <taxon>Lachnospiraceae</taxon>
        <taxon>Enterocloster</taxon>
    </lineage>
</organism>
<feature type="binding site" evidence="2">
    <location>
        <position position="102"/>
    </location>
    <ligand>
        <name>Mn(2+)</name>
        <dbReference type="ChEBI" id="CHEBI:29035"/>
        <label>2</label>
    </ligand>
</feature>
<sequence>MQGLLNEVQEYRDRMVEWRRNIHSCPETGFHLPKTSAMVAGVLENLGFQVHTGFAESAVLGILETGRPGNTIAVRADMDALGMQDEKDVPYRSARDGVCHACGHDVHTALLLGLASYLSEHRDQIPGGCVKLIFQPAEEGPAPGGAKLIVDSGVLDGVDAIFGAHCQPQYPAGVMGCRYGSFFASGDFFEVKLKGTGCHAASPHKGKDLISIAMEMIQAIQNIGSREIPPMKTAVISVCSINAGVLSTKNVLPSELTFGGTYRAHDGQVRDYIAGRLEQIVRDLSRMNGITCEFEDSFAFPSFANDRDITDTIYQSAAEVLGQDKVMKRPEPEMGSEDFAWYTRKYKGAFFFFGVKNEEKGLTASLHNPRFDIDEDAMVPALAVYINTLYHLLERQDV</sequence>
<feature type="binding site" evidence="2">
    <location>
        <position position="139"/>
    </location>
    <ligand>
        <name>Mn(2+)</name>
        <dbReference type="ChEBI" id="CHEBI:29035"/>
        <label>2</label>
    </ligand>
</feature>
<reference evidence="4 5" key="1">
    <citation type="submission" date="2018-08" db="EMBL/GenBank/DDBJ databases">
        <title>A genome reference for cultivated species of the human gut microbiota.</title>
        <authorList>
            <person name="Zou Y."/>
            <person name="Xue W."/>
            <person name="Luo G."/>
        </authorList>
    </citation>
    <scope>NUCLEOTIDE SEQUENCE [LARGE SCALE GENOMIC DNA]</scope>
    <source>
        <strain evidence="4 5">AF14-18</strain>
    </source>
</reference>
<gene>
    <name evidence="4" type="ORF">DWW02_14980</name>
</gene>
<dbReference type="SUPFAM" id="SSF55031">
    <property type="entry name" value="Bacterial exopeptidase dimerisation domain"/>
    <property type="match status" value="1"/>
</dbReference>
<evidence type="ECO:0000313" key="5">
    <source>
        <dbReference type="Proteomes" id="UP000284543"/>
    </source>
</evidence>
<protein>
    <submittedName>
        <fullName evidence="4">Amidohydrolase</fullName>
    </submittedName>
</protein>
<dbReference type="PANTHER" id="PTHR11014">
    <property type="entry name" value="PEPTIDASE M20 FAMILY MEMBER"/>
    <property type="match status" value="1"/>
</dbReference>
<keyword evidence="1 4" id="KW-0378">Hydrolase</keyword>
<dbReference type="RefSeq" id="WP_054354462.1">
    <property type="nucleotide sequence ID" value="NZ_CATYQV010000063.1"/>
</dbReference>
<dbReference type="NCBIfam" id="TIGR01891">
    <property type="entry name" value="amidohydrolases"/>
    <property type="match status" value="1"/>
</dbReference>
<dbReference type="Proteomes" id="UP000284543">
    <property type="component" value="Unassembled WGS sequence"/>
</dbReference>
<dbReference type="GO" id="GO:0046872">
    <property type="term" value="F:metal ion binding"/>
    <property type="evidence" value="ECO:0007669"/>
    <property type="project" value="UniProtKB-KW"/>
</dbReference>
<feature type="binding site" evidence="2">
    <location>
        <position position="104"/>
    </location>
    <ligand>
        <name>Mn(2+)</name>
        <dbReference type="ChEBI" id="CHEBI:29035"/>
        <label>2</label>
    </ligand>
</feature>
<dbReference type="Pfam" id="PF07687">
    <property type="entry name" value="M20_dimer"/>
    <property type="match status" value="1"/>
</dbReference>
<dbReference type="InterPro" id="IPR036264">
    <property type="entry name" value="Bact_exopeptidase_dim_dom"/>
</dbReference>
<keyword evidence="2" id="KW-0464">Manganese</keyword>
<keyword evidence="2" id="KW-0479">Metal-binding</keyword>
<dbReference type="SUPFAM" id="SSF53187">
    <property type="entry name" value="Zn-dependent exopeptidases"/>
    <property type="match status" value="1"/>
</dbReference>
<accession>A0A412Z6G1</accession>
<dbReference type="Pfam" id="PF01546">
    <property type="entry name" value="Peptidase_M20"/>
    <property type="match status" value="1"/>
</dbReference>
<dbReference type="PIRSF" id="PIRSF005962">
    <property type="entry name" value="Pept_M20D_amidohydro"/>
    <property type="match status" value="1"/>
</dbReference>
<feature type="binding site" evidence="2">
    <location>
        <position position="165"/>
    </location>
    <ligand>
        <name>Mn(2+)</name>
        <dbReference type="ChEBI" id="CHEBI:29035"/>
        <label>2</label>
    </ligand>
</feature>
<dbReference type="InterPro" id="IPR002933">
    <property type="entry name" value="Peptidase_M20"/>
</dbReference>
<feature type="domain" description="Peptidase M20 dimerisation" evidence="3">
    <location>
        <begin position="189"/>
        <end position="284"/>
    </location>
</feature>
<feature type="binding site" evidence="2">
    <location>
        <position position="367"/>
    </location>
    <ligand>
        <name>Mn(2+)</name>
        <dbReference type="ChEBI" id="CHEBI:29035"/>
        <label>2</label>
    </ligand>
</feature>
<evidence type="ECO:0000313" key="4">
    <source>
        <dbReference type="EMBL" id="RGV75597.1"/>
    </source>
</evidence>
<name>A0A412Z6G1_9FIRM</name>
<dbReference type="PANTHER" id="PTHR11014:SF63">
    <property type="entry name" value="METALLOPEPTIDASE, PUTATIVE (AFU_ORTHOLOGUE AFUA_6G09600)-RELATED"/>
    <property type="match status" value="1"/>
</dbReference>
<dbReference type="GO" id="GO:0019877">
    <property type="term" value="P:diaminopimelate biosynthetic process"/>
    <property type="evidence" value="ECO:0007669"/>
    <property type="project" value="UniProtKB-ARBA"/>
</dbReference>
<evidence type="ECO:0000256" key="1">
    <source>
        <dbReference type="ARBA" id="ARBA00022801"/>
    </source>
</evidence>
<dbReference type="FunFam" id="3.30.70.360:FF:000001">
    <property type="entry name" value="N-acetyldiaminopimelate deacetylase"/>
    <property type="match status" value="1"/>
</dbReference>